<accession>A0A9N9CTV5</accession>
<evidence type="ECO:0000313" key="3">
    <source>
        <dbReference type="Proteomes" id="UP000789706"/>
    </source>
</evidence>
<keyword evidence="1" id="KW-1133">Transmembrane helix</keyword>
<sequence>GKVLYRRFCIAGRHREAEQTLIAILRACHHCLVYSTACWVIIVIAGKNPLTTGVCVTVVAVSSNAFLMYSKMGHRKYFEDVDMFWNQFEASSSVIRDTTEVFKNSLLSINSSINNMNNTMVWN</sequence>
<feature type="non-terminal residue" evidence="2">
    <location>
        <position position="1"/>
    </location>
</feature>
<keyword evidence="3" id="KW-1185">Reference proteome</keyword>
<proteinExistence type="predicted"/>
<feature type="transmembrane region" description="Helical" evidence="1">
    <location>
        <begin position="21"/>
        <end position="44"/>
    </location>
</feature>
<dbReference type="Proteomes" id="UP000789706">
    <property type="component" value="Unassembled WGS sequence"/>
</dbReference>
<reference evidence="2" key="1">
    <citation type="submission" date="2021-06" db="EMBL/GenBank/DDBJ databases">
        <authorList>
            <person name="Kallberg Y."/>
            <person name="Tangrot J."/>
            <person name="Rosling A."/>
        </authorList>
    </citation>
    <scope>NUCLEOTIDE SEQUENCE</scope>
    <source>
        <strain evidence="2">AZ414A</strain>
    </source>
</reference>
<dbReference type="EMBL" id="CAJVPK010002369">
    <property type="protein sequence ID" value="CAG8611629.1"/>
    <property type="molecule type" value="Genomic_DNA"/>
</dbReference>
<feature type="transmembrane region" description="Helical" evidence="1">
    <location>
        <begin position="50"/>
        <end position="69"/>
    </location>
</feature>
<organism evidence="2 3">
    <name type="scientific">Diversispora eburnea</name>
    <dbReference type="NCBI Taxonomy" id="1213867"/>
    <lineage>
        <taxon>Eukaryota</taxon>
        <taxon>Fungi</taxon>
        <taxon>Fungi incertae sedis</taxon>
        <taxon>Mucoromycota</taxon>
        <taxon>Glomeromycotina</taxon>
        <taxon>Glomeromycetes</taxon>
        <taxon>Diversisporales</taxon>
        <taxon>Diversisporaceae</taxon>
        <taxon>Diversispora</taxon>
    </lineage>
</organism>
<dbReference type="OrthoDB" id="2448808at2759"/>
<name>A0A9N9CTV5_9GLOM</name>
<keyword evidence="1" id="KW-0472">Membrane</keyword>
<protein>
    <submittedName>
        <fullName evidence="2">22_t:CDS:1</fullName>
    </submittedName>
</protein>
<keyword evidence="1" id="KW-0812">Transmembrane</keyword>
<evidence type="ECO:0000313" key="2">
    <source>
        <dbReference type="EMBL" id="CAG8611629.1"/>
    </source>
</evidence>
<evidence type="ECO:0000256" key="1">
    <source>
        <dbReference type="SAM" id="Phobius"/>
    </source>
</evidence>
<dbReference type="AlphaFoldDB" id="A0A9N9CTV5"/>
<gene>
    <name evidence="2" type="ORF">DEBURN_LOCUS10000</name>
</gene>
<comment type="caution">
    <text evidence="2">The sequence shown here is derived from an EMBL/GenBank/DDBJ whole genome shotgun (WGS) entry which is preliminary data.</text>
</comment>